<accession>A0A813JUA6</accession>
<proteinExistence type="predicted"/>
<dbReference type="EMBL" id="CAJNNW010026216">
    <property type="protein sequence ID" value="CAE8683668.1"/>
    <property type="molecule type" value="Genomic_DNA"/>
</dbReference>
<feature type="transmembrane region" description="Helical" evidence="2">
    <location>
        <begin position="688"/>
        <end position="711"/>
    </location>
</feature>
<feature type="transmembrane region" description="Helical" evidence="2">
    <location>
        <begin position="382"/>
        <end position="404"/>
    </location>
</feature>
<protein>
    <submittedName>
        <fullName evidence="3">Uncharacterized protein</fullName>
    </submittedName>
</protein>
<name>A0A813JUA6_POLGL</name>
<evidence type="ECO:0000313" key="4">
    <source>
        <dbReference type="Proteomes" id="UP000626109"/>
    </source>
</evidence>
<feature type="transmembrane region" description="Helical" evidence="2">
    <location>
        <begin position="321"/>
        <end position="342"/>
    </location>
</feature>
<feature type="transmembrane region" description="Helical" evidence="2">
    <location>
        <begin position="165"/>
        <end position="184"/>
    </location>
</feature>
<keyword evidence="2" id="KW-0472">Membrane</keyword>
<feature type="transmembrane region" description="Helical" evidence="2">
    <location>
        <begin position="89"/>
        <end position="107"/>
    </location>
</feature>
<feature type="transmembrane region" description="Helical" evidence="2">
    <location>
        <begin position="55"/>
        <end position="77"/>
    </location>
</feature>
<feature type="transmembrane region" description="Helical" evidence="2">
    <location>
        <begin position="12"/>
        <end position="34"/>
    </location>
</feature>
<feature type="compositionally biased region" description="Basic and acidic residues" evidence="1">
    <location>
        <begin position="598"/>
        <end position="620"/>
    </location>
</feature>
<gene>
    <name evidence="3" type="ORF">PGLA2088_LOCUS23565</name>
</gene>
<feature type="transmembrane region" description="Helical" evidence="2">
    <location>
        <begin position="225"/>
        <end position="246"/>
    </location>
</feature>
<evidence type="ECO:0000256" key="1">
    <source>
        <dbReference type="SAM" id="MobiDB-lite"/>
    </source>
</evidence>
<organism evidence="3 4">
    <name type="scientific">Polarella glacialis</name>
    <name type="common">Dinoflagellate</name>
    <dbReference type="NCBI Taxonomy" id="89957"/>
    <lineage>
        <taxon>Eukaryota</taxon>
        <taxon>Sar</taxon>
        <taxon>Alveolata</taxon>
        <taxon>Dinophyceae</taxon>
        <taxon>Suessiales</taxon>
        <taxon>Suessiaceae</taxon>
        <taxon>Polarella</taxon>
    </lineage>
</organism>
<dbReference type="Proteomes" id="UP000626109">
    <property type="component" value="Unassembled WGS sequence"/>
</dbReference>
<dbReference type="AlphaFoldDB" id="A0A813JUA6"/>
<evidence type="ECO:0000313" key="3">
    <source>
        <dbReference type="EMBL" id="CAE8683668.1"/>
    </source>
</evidence>
<evidence type="ECO:0000256" key="2">
    <source>
        <dbReference type="SAM" id="Phobius"/>
    </source>
</evidence>
<keyword evidence="2" id="KW-1133">Transmembrane helix</keyword>
<reference evidence="3" key="1">
    <citation type="submission" date="2021-02" db="EMBL/GenBank/DDBJ databases">
        <authorList>
            <person name="Dougan E. K."/>
            <person name="Rhodes N."/>
            <person name="Thang M."/>
            <person name="Chan C."/>
        </authorList>
    </citation>
    <scope>NUCLEOTIDE SEQUENCE</scope>
</reference>
<feature type="transmembrane region" description="Helical" evidence="2">
    <location>
        <begin position="252"/>
        <end position="271"/>
    </location>
</feature>
<feature type="transmembrane region" description="Helical" evidence="2">
    <location>
        <begin position="811"/>
        <end position="833"/>
    </location>
</feature>
<feature type="transmembrane region" description="Helical" evidence="2">
    <location>
        <begin position="632"/>
        <end position="653"/>
    </location>
</feature>
<feature type="region of interest" description="Disordered" evidence="1">
    <location>
        <begin position="596"/>
        <end position="624"/>
    </location>
</feature>
<feature type="transmembrane region" description="Helical" evidence="2">
    <location>
        <begin position="537"/>
        <end position="555"/>
    </location>
</feature>
<feature type="transmembrane region" description="Helical" evidence="2">
    <location>
        <begin position="119"/>
        <end position="139"/>
    </location>
</feature>
<keyword evidence="2" id="KW-0812">Transmembrane</keyword>
<sequence length="1096" mass="119658">MPLHGLPEVASSAVVLSSALSVVVTTLGLTLLRGTRPSEVTKFQSGVIGSSTEHWILWNVLGVFGALLLFIGLVLGSTPMLVGVSSDDYAKAAALVQSTLVLVCWLAERYLISGHPLPLLQSCMCALVWFGSTLIEWAGPRPYDNISLGVAGQTAGCDGGYRSPFMGYVAVWIPVITFGTLLVFCQEGKSCESSCYAGEEEEESIPAASDGSAGLHGLPSAKRKALPVVYGFAMSMSGLALATGTASNDMTLVTFGALLLVLAVLCSWDWLWSLELSLVTWGPLFQGCSTFLRAVQSHIVFRDLRWDPEDVYGIFVVYKFPGLQIFLLGMFLLFATIQLYIFTSGRKEWGSGDESVASRATSTAVKSNGDFQAGNLGGGTRLWQWVLFLVCICCLLVAVHIPLIETVLQAPAVQWLHDSAAIEKFQSSKEAGHGETIKERQSYMDLITWLYDRNLPCSALVMCYNTMLVPPLQFLILFIVLLNPSFVPADLRQLLQGYLLQLAPSRFTQPCILMLITGFVNLPGPGDQFFGGHFTGGYWYFLAYTVSGTILAWSVQPPVEVDKYAHEEPDACYSLDKMAGCDGDADISPVFGYRTTSHSRERAPLAGHRRDDGDSDEHSDGSSADEMGARKVMEVVGALGLITANSVAMFLILTQPYLSFEYRISGIAMTAVNPTVLDLWFSIGSVNTFLMCFSAFTFVVAPMCWVGLFLLRLLPDLSSRETGRWVRRLEPIVRPWVMVHIWALALCIVYYIVTSRNKAVIEVCTDLETRPFAIMSFMGLGVGSYALLAFAKSVERPAHLQAPTHGKTPSLPGGAIVWAAGPALMFFFLGHWMGTHGPLRPSEIASLTDLNGAVSRILPTANLKLQDRIPRSAGDCQAFWEFRVAKGEVLFSSPLSEMHRHCAGSSPLAHTQTQTGRSMMDISALWATGLNTLELADVVIKPPANISEPEQKWQVTMSGLFTNLHIFLQVLLDGDDFLRDYFCCDQVFHFTLQATAVCVPGIGFQPMQLNMLHMDKIEFVEKSSMVLSPGASASLNVDYGTSEVVAQVLEKFMTLKTGKLLSRDEDGSTTDLFGSASNVLGHIVFLNSGHHCLTHL</sequence>
<feature type="transmembrane region" description="Helical" evidence="2">
    <location>
        <begin position="772"/>
        <end position="791"/>
    </location>
</feature>
<comment type="caution">
    <text evidence="3">The sequence shown here is derived from an EMBL/GenBank/DDBJ whole genome shotgun (WGS) entry which is preliminary data.</text>
</comment>
<feature type="transmembrane region" description="Helical" evidence="2">
    <location>
        <begin position="468"/>
        <end position="486"/>
    </location>
</feature>
<feature type="transmembrane region" description="Helical" evidence="2">
    <location>
        <begin position="732"/>
        <end position="752"/>
    </location>
</feature>